<dbReference type="InterPro" id="IPR011611">
    <property type="entry name" value="PfkB_dom"/>
</dbReference>
<proteinExistence type="inferred from homology"/>
<evidence type="ECO:0000256" key="1">
    <source>
        <dbReference type="ARBA" id="ARBA00010688"/>
    </source>
</evidence>
<dbReference type="PANTHER" id="PTHR46566:SF2">
    <property type="entry name" value="ATP-DEPENDENT 6-PHOSPHOFRUCTOKINASE ISOZYME 2"/>
    <property type="match status" value="1"/>
</dbReference>
<dbReference type="OrthoDB" id="9801219at2"/>
<comment type="caution">
    <text evidence="8">The sequence shown here is derived from an EMBL/GenBank/DDBJ whole genome shotgun (WGS) entry which is preliminary data.</text>
</comment>
<dbReference type="RefSeq" id="WP_133285646.1">
    <property type="nucleotide sequence ID" value="NZ_SMSI01000004.1"/>
</dbReference>
<dbReference type="PIRSF" id="PIRSF000535">
    <property type="entry name" value="1PFK/6PFK/LacC"/>
    <property type="match status" value="1"/>
</dbReference>
<dbReference type="InterPro" id="IPR017583">
    <property type="entry name" value="Tagatose/fructose_Pkinase"/>
</dbReference>
<evidence type="ECO:0000313" key="8">
    <source>
        <dbReference type="EMBL" id="TDH34300.1"/>
    </source>
</evidence>
<dbReference type="AlphaFoldDB" id="A0A4R5PHC3"/>
<reference evidence="8 9" key="1">
    <citation type="journal article" date="2013" name="Int. J. Syst. Evol. Microbiol.">
        <title>Hoeflea suaedae sp. nov., an endophytic bacterium isolated from the root of the halophyte Suaeda maritima.</title>
        <authorList>
            <person name="Chung E.J."/>
            <person name="Park J.A."/>
            <person name="Pramanik P."/>
            <person name="Bibi F."/>
            <person name="Jeon C.O."/>
            <person name="Chung Y.R."/>
        </authorList>
    </citation>
    <scope>NUCLEOTIDE SEQUENCE [LARGE SCALE GENOMIC DNA]</scope>
    <source>
        <strain evidence="8 9">YC6898</strain>
    </source>
</reference>
<dbReference type="NCBIfam" id="TIGR03168">
    <property type="entry name" value="1-PFK"/>
    <property type="match status" value="1"/>
</dbReference>
<sequence>MSRTLSIALNPTIDISSDTARIHATRKIRTSNQRWHPGGGGVNVARVIAMLSASQGGTGDKPHLMMFSGGQTGTLLEGMLSDLSIDLHPISIAEQTRIAFMVYEEESGFEYRFVPEGPEVSEDEFAQAMEVVRGFSGDYVIASGSLPRHAPLDTYARMADIANSNGARFVLDTSGPALKATLDNARVFLFKPSLGELETLAGRKLDEAGVIRTARALVEDGKTEHVTVTLGREGALLISRDRVLRVPARHVVVKSAVGAGDSFVGALVWYLAQGHSIDEAFRFGVAAGAAAARTPGTELCHADDVFEIFNSPDDR</sequence>
<keyword evidence="9" id="KW-1185">Reference proteome</keyword>
<evidence type="ECO:0000256" key="5">
    <source>
        <dbReference type="ARBA" id="ARBA00022840"/>
    </source>
</evidence>
<dbReference type="InterPro" id="IPR029056">
    <property type="entry name" value="Ribokinase-like"/>
</dbReference>
<accession>A0A4R5PHC3</accession>
<evidence type="ECO:0000256" key="6">
    <source>
        <dbReference type="PIRNR" id="PIRNR000535"/>
    </source>
</evidence>
<evidence type="ECO:0000313" key="9">
    <source>
        <dbReference type="Proteomes" id="UP000295131"/>
    </source>
</evidence>
<dbReference type="GO" id="GO:0005829">
    <property type="term" value="C:cytosol"/>
    <property type="evidence" value="ECO:0007669"/>
    <property type="project" value="TreeGrafter"/>
</dbReference>
<dbReference type="GO" id="GO:0003872">
    <property type="term" value="F:6-phosphofructokinase activity"/>
    <property type="evidence" value="ECO:0007669"/>
    <property type="project" value="TreeGrafter"/>
</dbReference>
<evidence type="ECO:0000259" key="7">
    <source>
        <dbReference type="Pfam" id="PF00294"/>
    </source>
</evidence>
<protein>
    <recommendedName>
        <fullName evidence="6">Phosphofructokinase</fullName>
    </recommendedName>
</protein>
<dbReference type="CDD" id="cd01164">
    <property type="entry name" value="FruK_PfkB_like"/>
    <property type="match status" value="1"/>
</dbReference>
<evidence type="ECO:0000256" key="2">
    <source>
        <dbReference type="ARBA" id="ARBA00022679"/>
    </source>
</evidence>
<dbReference type="Gene3D" id="3.40.1190.20">
    <property type="match status" value="1"/>
</dbReference>
<dbReference type="EMBL" id="SMSI01000004">
    <property type="protein sequence ID" value="TDH34300.1"/>
    <property type="molecule type" value="Genomic_DNA"/>
</dbReference>
<evidence type="ECO:0000256" key="3">
    <source>
        <dbReference type="ARBA" id="ARBA00022741"/>
    </source>
</evidence>
<dbReference type="Proteomes" id="UP000295131">
    <property type="component" value="Unassembled WGS sequence"/>
</dbReference>
<dbReference type="GO" id="GO:0005524">
    <property type="term" value="F:ATP binding"/>
    <property type="evidence" value="ECO:0007669"/>
    <property type="project" value="UniProtKB-KW"/>
</dbReference>
<dbReference type="Pfam" id="PF00294">
    <property type="entry name" value="PfkB"/>
    <property type="match status" value="1"/>
</dbReference>
<keyword evidence="4 8" id="KW-0418">Kinase</keyword>
<keyword evidence="3" id="KW-0547">Nucleotide-binding</keyword>
<organism evidence="8 9">
    <name type="scientific">Pseudohoeflea suaedae</name>
    <dbReference type="NCBI Taxonomy" id="877384"/>
    <lineage>
        <taxon>Bacteria</taxon>
        <taxon>Pseudomonadati</taxon>
        <taxon>Pseudomonadota</taxon>
        <taxon>Alphaproteobacteria</taxon>
        <taxon>Hyphomicrobiales</taxon>
        <taxon>Rhizobiaceae</taxon>
        <taxon>Pseudohoeflea</taxon>
    </lineage>
</organism>
<keyword evidence="2 6" id="KW-0808">Transferase</keyword>
<evidence type="ECO:0000256" key="4">
    <source>
        <dbReference type="ARBA" id="ARBA00022777"/>
    </source>
</evidence>
<dbReference type="SUPFAM" id="SSF53613">
    <property type="entry name" value="Ribokinase-like"/>
    <property type="match status" value="1"/>
</dbReference>
<keyword evidence="5" id="KW-0067">ATP-binding</keyword>
<dbReference type="PANTHER" id="PTHR46566">
    <property type="entry name" value="1-PHOSPHOFRUCTOKINASE-RELATED"/>
    <property type="match status" value="1"/>
</dbReference>
<name>A0A4R5PHC3_9HYPH</name>
<comment type="similarity">
    <text evidence="1 6">Belongs to the carbohydrate kinase PfkB family.</text>
</comment>
<feature type="domain" description="Carbohydrate kinase PfkB" evidence="7">
    <location>
        <begin position="13"/>
        <end position="300"/>
    </location>
</feature>
<gene>
    <name evidence="8" type="ORF">E2A64_16645</name>
</gene>